<evidence type="ECO:0000256" key="2">
    <source>
        <dbReference type="ARBA" id="ARBA00022692"/>
    </source>
</evidence>
<evidence type="ECO:0000256" key="4">
    <source>
        <dbReference type="ARBA" id="ARBA00022989"/>
    </source>
</evidence>
<dbReference type="CDD" id="cd03382">
    <property type="entry name" value="PAP2_dolichyldiphosphatase"/>
    <property type="match status" value="1"/>
</dbReference>
<dbReference type="InterPro" id="IPR000326">
    <property type="entry name" value="PAP2/HPO"/>
</dbReference>
<keyword evidence="2 6" id="KW-0812">Transmembrane</keyword>
<dbReference type="UniPathway" id="UPA00378"/>
<feature type="transmembrane region" description="Helical" evidence="6">
    <location>
        <begin position="26"/>
        <end position="46"/>
    </location>
</feature>
<dbReference type="GO" id="GO:0016020">
    <property type="term" value="C:membrane"/>
    <property type="evidence" value="ECO:0007669"/>
    <property type="project" value="UniProtKB-SubCell"/>
</dbReference>
<evidence type="ECO:0000256" key="3">
    <source>
        <dbReference type="ARBA" id="ARBA00022801"/>
    </source>
</evidence>
<dbReference type="InterPro" id="IPR036938">
    <property type="entry name" value="PAP2/HPO_sf"/>
</dbReference>
<sequence>MAATNPRVSLDLTHVLYDETSTVSSVLALLTLSPILINPAYAVLAVQTRELFFMEMWAGQMLCEASNWVLKNLVRQQRPNDDLGDGYGFPSSHSQWMGYFSTFLICHILCRHRFVSTGWHAVDLLWKTLVLTGLVTWAGAVAFSRYYLGYHTAHQVIWGTVIGMLFGTFYYFTLEIIPDRYPQSGLGRFRTWVLSNPLSVWLRVRDGWAVWGDSGTEAQWLQWRAEWERKLKTRRSELGSKTD</sequence>
<dbReference type="PANTHER" id="PTHR14969">
    <property type="entry name" value="SPHINGOSINE-1-PHOSPHATE PHOSPHOHYDROLASE"/>
    <property type="match status" value="1"/>
</dbReference>
<dbReference type="Gene3D" id="1.20.144.10">
    <property type="entry name" value="Phosphatidic acid phosphatase type 2/haloperoxidase"/>
    <property type="match status" value="1"/>
</dbReference>
<dbReference type="InterPro" id="IPR039667">
    <property type="entry name" value="Dolichyldiphosphatase_PAP2"/>
</dbReference>
<dbReference type="AlphaFoldDB" id="A0A2H3J932"/>
<dbReference type="STRING" id="742152.A0A2H3J932"/>
<protein>
    <submittedName>
        <fullName evidence="8">PAP2-domain-containing protein</fullName>
    </submittedName>
</protein>
<dbReference type="Proteomes" id="UP000218811">
    <property type="component" value="Unassembled WGS sequence"/>
</dbReference>
<feature type="domain" description="Phosphatidic acid phosphatase type 2/haloperoxidase" evidence="7">
    <location>
        <begin position="53"/>
        <end position="171"/>
    </location>
</feature>
<keyword evidence="5 6" id="KW-0472">Membrane</keyword>
<dbReference type="OrthoDB" id="302705at2759"/>
<feature type="transmembrane region" description="Helical" evidence="6">
    <location>
        <begin position="124"/>
        <end position="144"/>
    </location>
</feature>
<reference evidence="8 9" key="1">
    <citation type="journal article" date="2012" name="Science">
        <title>The Paleozoic origin of enzymatic lignin decomposition reconstructed from 31 fungal genomes.</title>
        <authorList>
            <person name="Floudas D."/>
            <person name="Binder M."/>
            <person name="Riley R."/>
            <person name="Barry K."/>
            <person name="Blanchette R.A."/>
            <person name="Henrissat B."/>
            <person name="Martinez A.T."/>
            <person name="Otillar R."/>
            <person name="Spatafora J.W."/>
            <person name="Yadav J.S."/>
            <person name="Aerts A."/>
            <person name="Benoit I."/>
            <person name="Boyd A."/>
            <person name="Carlson A."/>
            <person name="Copeland A."/>
            <person name="Coutinho P.M."/>
            <person name="de Vries R.P."/>
            <person name="Ferreira P."/>
            <person name="Findley K."/>
            <person name="Foster B."/>
            <person name="Gaskell J."/>
            <person name="Glotzer D."/>
            <person name="Gorecki P."/>
            <person name="Heitman J."/>
            <person name="Hesse C."/>
            <person name="Hori C."/>
            <person name="Igarashi K."/>
            <person name="Jurgens J.A."/>
            <person name="Kallen N."/>
            <person name="Kersten P."/>
            <person name="Kohler A."/>
            <person name="Kuees U."/>
            <person name="Kumar T.K.A."/>
            <person name="Kuo A."/>
            <person name="LaButti K."/>
            <person name="Larrondo L.F."/>
            <person name="Lindquist E."/>
            <person name="Ling A."/>
            <person name="Lombard V."/>
            <person name="Lucas S."/>
            <person name="Lundell T."/>
            <person name="Martin R."/>
            <person name="McLaughlin D.J."/>
            <person name="Morgenstern I."/>
            <person name="Morin E."/>
            <person name="Murat C."/>
            <person name="Nagy L.G."/>
            <person name="Nolan M."/>
            <person name="Ohm R.A."/>
            <person name="Patyshakuliyeva A."/>
            <person name="Rokas A."/>
            <person name="Ruiz-Duenas F.J."/>
            <person name="Sabat G."/>
            <person name="Salamov A."/>
            <person name="Samejima M."/>
            <person name="Schmutz J."/>
            <person name="Slot J.C."/>
            <person name="St John F."/>
            <person name="Stenlid J."/>
            <person name="Sun H."/>
            <person name="Sun S."/>
            <person name="Syed K."/>
            <person name="Tsang A."/>
            <person name="Wiebenga A."/>
            <person name="Young D."/>
            <person name="Pisabarro A."/>
            <person name="Eastwood D.C."/>
            <person name="Martin F."/>
            <person name="Cullen D."/>
            <person name="Grigoriev I.V."/>
            <person name="Hibbett D.S."/>
        </authorList>
    </citation>
    <scope>NUCLEOTIDE SEQUENCE [LARGE SCALE GENOMIC DNA]</scope>
    <source>
        <strain evidence="8 9">MD-104</strain>
    </source>
</reference>
<dbReference type="Pfam" id="PF01569">
    <property type="entry name" value="PAP2"/>
    <property type="match status" value="1"/>
</dbReference>
<feature type="transmembrane region" description="Helical" evidence="6">
    <location>
        <begin position="156"/>
        <end position="174"/>
    </location>
</feature>
<keyword evidence="4 6" id="KW-1133">Transmembrane helix</keyword>
<evidence type="ECO:0000256" key="6">
    <source>
        <dbReference type="SAM" id="Phobius"/>
    </source>
</evidence>
<keyword evidence="3" id="KW-0378">Hydrolase</keyword>
<proteinExistence type="predicted"/>
<dbReference type="SMART" id="SM00014">
    <property type="entry name" value="acidPPc"/>
    <property type="match status" value="1"/>
</dbReference>
<dbReference type="GO" id="GO:0042392">
    <property type="term" value="F:sphingosine-1-phosphate phosphatase activity"/>
    <property type="evidence" value="ECO:0007669"/>
    <property type="project" value="TreeGrafter"/>
</dbReference>
<name>A0A2H3J932_WOLCO</name>
<keyword evidence="9" id="KW-1185">Reference proteome</keyword>
<dbReference type="SUPFAM" id="SSF48317">
    <property type="entry name" value="Acid phosphatase/Vanadium-dependent haloperoxidase"/>
    <property type="match status" value="1"/>
</dbReference>
<evidence type="ECO:0000259" key="7">
    <source>
        <dbReference type="SMART" id="SM00014"/>
    </source>
</evidence>
<accession>A0A2H3J932</accession>
<gene>
    <name evidence="8" type="ORF">WOLCODRAFT_140327</name>
</gene>
<organism evidence="8 9">
    <name type="scientific">Wolfiporia cocos (strain MD-104)</name>
    <name type="common">Brown rot fungus</name>
    <dbReference type="NCBI Taxonomy" id="742152"/>
    <lineage>
        <taxon>Eukaryota</taxon>
        <taxon>Fungi</taxon>
        <taxon>Dikarya</taxon>
        <taxon>Basidiomycota</taxon>
        <taxon>Agaricomycotina</taxon>
        <taxon>Agaricomycetes</taxon>
        <taxon>Polyporales</taxon>
        <taxon>Phaeolaceae</taxon>
        <taxon>Wolfiporia</taxon>
    </lineage>
</organism>
<evidence type="ECO:0000313" key="9">
    <source>
        <dbReference type="Proteomes" id="UP000218811"/>
    </source>
</evidence>
<comment type="subcellular location">
    <subcellularLocation>
        <location evidence="1">Membrane</location>
        <topology evidence="1">Multi-pass membrane protein</topology>
    </subcellularLocation>
</comment>
<dbReference type="OMA" id="LTVYQHE"/>
<dbReference type="PANTHER" id="PTHR14969:SF13">
    <property type="entry name" value="AT30094P"/>
    <property type="match status" value="1"/>
</dbReference>
<evidence type="ECO:0000256" key="1">
    <source>
        <dbReference type="ARBA" id="ARBA00004141"/>
    </source>
</evidence>
<evidence type="ECO:0000256" key="5">
    <source>
        <dbReference type="ARBA" id="ARBA00023136"/>
    </source>
</evidence>
<dbReference type="EMBL" id="KB467876">
    <property type="protein sequence ID" value="PCH36313.1"/>
    <property type="molecule type" value="Genomic_DNA"/>
</dbReference>
<evidence type="ECO:0000313" key="8">
    <source>
        <dbReference type="EMBL" id="PCH36313.1"/>
    </source>
</evidence>